<accession>A0A851GPZ1</accession>
<comment type="caution">
    <text evidence="1">The sequence shown here is derived from an EMBL/GenBank/DDBJ whole genome shotgun (WGS) entry which is preliminary data.</text>
</comment>
<dbReference type="EMBL" id="JACBAZ010000006">
    <property type="protein sequence ID" value="NWK56890.1"/>
    <property type="molecule type" value="Genomic_DNA"/>
</dbReference>
<dbReference type="CDD" id="cd00565">
    <property type="entry name" value="Ubl_ThiS"/>
    <property type="match status" value="1"/>
</dbReference>
<evidence type="ECO:0000313" key="1">
    <source>
        <dbReference type="EMBL" id="NWK56890.1"/>
    </source>
</evidence>
<reference evidence="1 2" key="1">
    <citation type="submission" date="2020-07" db="EMBL/GenBank/DDBJ databases">
        <title>Roseicoccus Jingziensis gen. nov., sp. nov., isolated from coastal seawater.</title>
        <authorList>
            <person name="Feng X."/>
        </authorList>
    </citation>
    <scope>NUCLEOTIDE SEQUENCE [LARGE SCALE GENOMIC DNA]</scope>
    <source>
        <strain evidence="1 2">N1E253</strain>
    </source>
</reference>
<evidence type="ECO:0000313" key="2">
    <source>
        <dbReference type="Proteomes" id="UP000557872"/>
    </source>
</evidence>
<dbReference type="SUPFAM" id="SSF54285">
    <property type="entry name" value="MoaD/ThiS"/>
    <property type="match status" value="1"/>
</dbReference>
<dbReference type="InterPro" id="IPR016155">
    <property type="entry name" value="Mopterin_synth/thiamin_S_b"/>
</dbReference>
<gene>
    <name evidence="1" type="primary">thiS</name>
    <name evidence="1" type="ORF">HW115_14800</name>
</gene>
<dbReference type="InterPro" id="IPR003749">
    <property type="entry name" value="ThiS/MoaD-like"/>
</dbReference>
<dbReference type="Pfam" id="PF02597">
    <property type="entry name" value="ThiS"/>
    <property type="match status" value="1"/>
</dbReference>
<dbReference type="Proteomes" id="UP000557872">
    <property type="component" value="Unassembled WGS sequence"/>
</dbReference>
<organism evidence="1 2">
    <name type="scientific">Oceaniferula marina</name>
    <dbReference type="NCBI Taxonomy" id="2748318"/>
    <lineage>
        <taxon>Bacteria</taxon>
        <taxon>Pseudomonadati</taxon>
        <taxon>Verrucomicrobiota</taxon>
        <taxon>Verrucomicrobiia</taxon>
        <taxon>Verrucomicrobiales</taxon>
        <taxon>Verrucomicrobiaceae</taxon>
        <taxon>Oceaniferula</taxon>
    </lineage>
</organism>
<dbReference type="InterPro" id="IPR012675">
    <property type="entry name" value="Beta-grasp_dom_sf"/>
</dbReference>
<name>A0A851GPZ1_9BACT</name>
<dbReference type="PANTHER" id="PTHR34472">
    <property type="entry name" value="SULFUR CARRIER PROTEIN THIS"/>
    <property type="match status" value="1"/>
</dbReference>
<protein>
    <submittedName>
        <fullName evidence="1">Sulfur carrier protein ThiS</fullName>
    </submittedName>
</protein>
<keyword evidence="2" id="KW-1185">Reference proteome</keyword>
<dbReference type="NCBIfam" id="TIGR01683">
    <property type="entry name" value="thiS"/>
    <property type="match status" value="1"/>
</dbReference>
<dbReference type="InterPro" id="IPR010035">
    <property type="entry name" value="Thi_S"/>
</dbReference>
<dbReference type="PANTHER" id="PTHR34472:SF1">
    <property type="entry name" value="SULFUR CARRIER PROTEIN THIS"/>
    <property type="match status" value="1"/>
</dbReference>
<sequence length="67" mass="7404">MITLTINGQEQRVAKNLNVKELLTILSLEDKPVVVELNRKALFPREYANTPVGDQDQLEIITIAAGG</sequence>
<proteinExistence type="predicted"/>
<dbReference type="RefSeq" id="WP_178933720.1">
    <property type="nucleotide sequence ID" value="NZ_JACBAZ010000006.1"/>
</dbReference>
<dbReference type="Gene3D" id="3.10.20.30">
    <property type="match status" value="1"/>
</dbReference>
<dbReference type="AlphaFoldDB" id="A0A851GPZ1"/>